<feature type="compositionally biased region" description="Basic and acidic residues" evidence="1">
    <location>
        <begin position="410"/>
        <end position="425"/>
    </location>
</feature>
<feature type="compositionally biased region" description="Basic and acidic residues" evidence="1">
    <location>
        <begin position="301"/>
        <end position="315"/>
    </location>
</feature>
<gene>
    <name evidence="2" type="ORF">MYCGRDRAFT_96649</name>
</gene>
<dbReference type="OrthoDB" id="3656489at2759"/>
<dbReference type="OMA" id="YGEATHV"/>
<accession>F9XN24</accession>
<feature type="compositionally biased region" description="Acidic residues" evidence="1">
    <location>
        <begin position="382"/>
        <end position="401"/>
    </location>
</feature>
<reference evidence="2 3" key="1">
    <citation type="journal article" date="2011" name="PLoS Genet.">
        <title>Finished genome of the fungal wheat pathogen Mycosphaerella graminicola reveals dispensome structure, chromosome plasticity, and stealth pathogenesis.</title>
        <authorList>
            <person name="Goodwin S.B."/>
            <person name="Ben M'barek S."/>
            <person name="Dhillon B."/>
            <person name="Wittenberg A.H.J."/>
            <person name="Crane C.F."/>
            <person name="Hane J.K."/>
            <person name="Foster A.J."/>
            <person name="Van der Lee T.A.J."/>
            <person name="Grimwood J."/>
            <person name="Aerts A."/>
            <person name="Antoniw J."/>
            <person name="Bailey A."/>
            <person name="Bluhm B."/>
            <person name="Bowler J."/>
            <person name="Bristow J."/>
            <person name="van der Burgt A."/>
            <person name="Canto-Canche B."/>
            <person name="Churchill A.C.L."/>
            <person name="Conde-Ferraez L."/>
            <person name="Cools H.J."/>
            <person name="Coutinho P.M."/>
            <person name="Csukai M."/>
            <person name="Dehal P."/>
            <person name="De Wit P."/>
            <person name="Donzelli B."/>
            <person name="van de Geest H.C."/>
            <person name="van Ham R.C.H.J."/>
            <person name="Hammond-Kosack K.E."/>
            <person name="Henrissat B."/>
            <person name="Kilian A."/>
            <person name="Kobayashi A.K."/>
            <person name="Koopmann E."/>
            <person name="Kourmpetis Y."/>
            <person name="Kuzniar A."/>
            <person name="Lindquist E."/>
            <person name="Lombard V."/>
            <person name="Maliepaard C."/>
            <person name="Martins N."/>
            <person name="Mehrabi R."/>
            <person name="Nap J.P.H."/>
            <person name="Ponomarenko A."/>
            <person name="Rudd J.J."/>
            <person name="Salamov A."/>
            <person name="Schmutz J."/>
            <person name="Schouten H.J."/>
            <person name="Shapiro H."/>
            <person name="Stergiopoulos I."/>
            <person name="Torriani S.F.F."/>
            <person name="Tu H."/>
            <person name="de Vries R.P."/>
            <person name="Waalwijk C."/>
            <person name="Ware S.B."/>
            <person name="Wiebenga A."/>
            <person name="Zwiers L.-H."/>
            <person name="Oliver R.P."/>
            <person name="Grigoriev I.V."/>
            <person name="Kema G.H.J."/>
        </authorList>
    </citation>
    <scope>NUCLEOTIDE SEQUENCE [LARGE SCALE GENOMIC DNA]</scope>
    <source>
        <strain evidence="3">CBS 115943 / IPO323</strain>
    </source>
</reference>
<feature type="compositionally biased region" description="Acidic residues" evidence="1">
    <location>
        <begin position="256"/>
        <end position="274"/>
    </location>
</feature>
<feature type="compositionally biased region" description="Acidic residues" evidence="1">
    <location>
        <begin position="230"/>
        <end position="248"/>
    </location>
</feature>
<sequence length="467" mass="52989">MPTNLTLTACSYPLWASYVDREIRDLERSSPAPSIEQLQHAKERATLKFRQKLRIDISIACAAQLRSCNDESCDWTTCLTCTEAIRRARDHGVAHSTPFKTAIAERIADAARLASNLRNPPSPTAVSAFLPPRDHLTVRAQVSNHEYGTPFPSRGPEIDKFLHDADYALHSEHDGEEMDNLLNAEHYGEEDNGEEIDDLRLLEYGEEEDDSGKEPGDDEDEVDDLRLLEYGEEEDDSSKEPGDDEYETDDLRLLEYGEEEDDGGKEPEDDEYETDDLRLLEYSEEEDDGGKEPEDDEYETDDLRMHEHDRGHKREDEDDEIDERVHAEHDTEDPVIVISDQSSDDEDDQSADFLLQDEYKAAQSVAPVHSSAEQHHGNAANDGEDEVQDQDESEDDADAAPDDSSISTESFHDYNQDRADFRFEPDSLSEYDSEDQKIIPIGVTQLRGIDIRNAINTQPPHYVRTPL</sequence>
<evidence type="ECO:0000256" key="1">
    <source>
        <dbReference type="SAM" id="MobiDB-lite"/>
    </source>
</evidence>
<dbReference type="STRING" id="336722.F9XN24"/>
<protein>
    <submittedName>
        <fullName evidence="2">Uncharacterized protein</fullName>
    </submittedName>
</protein>
<organism evidence="2 3">
    <name type="scientific">Zymoseptoria tritici (strain CBS 115943 / IPO323)</name>
    <name type="common">Speckled leaf blotch fungus</name>
    <name type="synonym">Septoria tritici</name>
    <dbReference type="NCBI Taxonomy" id="336722"/>
    <lineage>
        <taxon>Eukaryota</taxon>
        <taxon>Fungi</taxon>
        <taxon>Dikarya</taxon>
        <taxon>Ascomycota</taxon>
        <taxon>Pezizomycotina</taxon>
        <taxon>Dothideomycetes</taxon>
        <taxon>Dothideomycetidae</taxon>
        <taxon>Mycosphaerellales</taxon>
        <taxon>Mycosphaerellaceae</taxon>
        <taxon>Zymoseptoria</taxon>
    </lineage>
</organism>
<evidence type="ECO:0000313" key="3">
    <source>
        <dbReference type="Proteomes" id="UP000008062"/>
    </source>
</evidence>
<proteinExistence type="predicted"/>
<feature type="compositionally biased region" description="Acidic residues" evidence="1">
    <location>
        <begin position="282"/>
        <end position="300"/>
    </location>
</feature>
<dbReference type="KEGG" id="ztr:MYCGRDRAFT_96649"/>
<feature type="region of interest" description="Disordered" evidence="1">
    <location>
        <begin position="230"/>
        <end position="435"/>
    </location>
</feature>
<evidence type="ECO:0000313" key="2">
    <source>
        <dbReference type="EMBL" id="EGP83589.1"/>
    </source>
</evidence>
<dbReference type="GeneID" id="13396145"/>
<name>F9XN24_ZYMTI</name>
<dbReference type="Proteomes" id="UP000008062">
    <property type="component" value="Chromosome 11"/>
</dbReference>
<keyword evidence="3" id="KW-1185">Reference proteome</keyword>
<dbReference type="HOGENOM" id="CLU_585545_0_0_1"/>
<dbReference type="AlphaFoldDB" id="F9XN24"/>
<dbReference type="VEuPathDB" id="FungiDB:ZTRI_11.250"/>
<dbReference type="EMBL" id="CM001206">
    <property type="protein sequence ID" value="EGP83589.1"/>
    <property type="molecule type" value="Genomic_DNA"/>
</dbReference>
<dbReference type="InParanoid" id="F9XN24"/>
<dbReference type="RefSeq" id="XP_003848613.1">
    <property type="nucleotide sequence ID" value="XM_003848565.1"/>
</dbReference>